<dbReference type="SMART" id="SM00225">
    <property type="entry name" value="BTB"/>
    <property type="match status" value="1"/>
</dbReference>
<dbReference type="PROSITE" id="PS50097">
    <property type="entry name" value="BTB"/>
    <property type="match status" value="1"/>
</dbReference>
<comment type="caution">
    <text evidence="6">The sequence shown here is derived from an EMBL/GenBank/DDBJ whole genome shotgun (WGS) entry which is preliminary data.</text>
</comment>
<feature type="region of interest" description="Disordered" evidence="4">
    <location>
        <begin position="494"/>
        <end position="519"/>
    </location>
</feature>
<protein>
    <recommendedName>
        <fullName evidence="5">BTB domain-containing protein</fullName>
    </recommendedName>
</protein>
<reference evidence="6" key="1">
    <citation type="journal article" date="2020" name="bioRxiv">
        <title>Comparative genomics of Chlamydomonas.</title>
        <authorList>
            <person name="Craig R.J."/>
            <person name="Hasan A.R."/>
            <person name="Ness R.W."/>
            <person name="Keightley P.D."/>
        </authorList>
    </citation>
    <scope>NUCLEOTIDE SEQUENCE</scope>
    <source>
        <strain evidence="6">SAG 7.73</strain>
    </source>
</reference>
<name>A0A835W9A2_CHLIN</name>
<evidence type="ECO:0000256" key="3">
    <source>
        <dbReference type="ARBA" id="ARBA00023043"/>
    </source>
</evidence>
<evidence type="ECO:0000256" key="4">
    <source>
        <dbReference type="SAM" id="MobiDB-lite"/>
    </source>
</evidence>
<dbReference type="EMBL" id="JAEHOC010000004">
    <property type="protein sequence ID" value="KAG2442769.1"/>
    <property type="molecule type" value="Genomic_DNA"/>
</dbReference>
<organism evidence="6 7">
    <name type="scientific">Chlamydomonas incerta</name>
    <dbReference type="NCBI Taxonomy" id="51695"/>
    <lineage>
        <taxon>Eukaryota</taxon>
        <taxon>Viridiplantae</taxon>
        <taxon>Chlorophyta</taxon>
        <taxon>core chlorophytes</taxon>
        <taxon>Chlorophyceae</taxon>
        <taxon>CS clade</taxon>
        <taxon>Chlamydomonadales</taxon>
        <taxon>Chlamydomonadaceae</taxon>
        <taxon>Chlamydomonas</taxon>
    </lineage>
</organism>
<evidence type="ECO:0000313" key="6">
    <source>
        <dbReference type="EMBL" id="KAG2442769.1"/>
    </source>
</evidence>
<dbReference type="PANTHER" id="PTHR46231">
    <property type="entry name" value="ANKYRIN REPEAT AND BTB/POZ DOMAIN-CONTAINING PROTEIN 1"/>
    <property type="match status" value="1"/>
</dbReference>
<dbReference type="Gene3D" id="3.30.710.10">
    <property type="entry name" value="Potassium Channel Kv1.1, Chain A"/>
    <property type="match status" value="1"/>
</dbReference>
<dbReference type="PANTHER" id="PTHR46231:SF1">
    <property type="entry name" value="ANKYRIN REPEAT AND BTB_POZ DOMAIN-CONTAINING PROTEIN 1"/>
    <property type="match status" value="1"/>
</dbReference>
<dbReference type="InterPro" id="IPR000210">
    <property type="entry name" value="BTB/POZ_dom"/>
</dbReference>
<feature type="compositionally biased region" description="Low complexity" evidence="4">
    <location>
        <begin position="184"/>
        <end position="193"/>
    </location>
</feature>
<dbReference type="Gene3D" id="2.120.10.30">
    <property type="entry name" value="TolB, C-terminal domain"/>
    <property type="match status" value="1"/>
</dbReference>
<dbReference type="InterPro" id="IPR011333">
    <property type="entry name" value="SKP1/BTB/POZ_sf"/>
</dbReference>
<keyword evidence="2" id="KW-0677">Repeat</keyword>
<dbReference type="CDD" id="cd18186">
    <property type="entry name" value="BTB_POZ_ZBTB_KLHL-like"/>
    <property type="match status" value="1"/>
</dbReference>
<dbReference type="InterPro" id="IPR011042">
    <property type="entry name" value="6-blade_b-propeller_TolB-like"/>
</dbReference>
<evidence type="ECO:0000313" key="7">
    <source>
        <dbReference type="Proteomes" id="UP000650467"/>
    </source>
</evidence>
<dbReference type="Proteomes" id="UP000650467">
    <property type="component" value="Unassembled WGS sequence"/>
</dbReference>
<dbReference type="InterPro" id="IPR044515">
    <property type="entry name" value="ABTB1"/>
</dbReference>
<dbReference type="GO" id="GO:0005737">
    <property type="term" value="C:cytoplasm"/>
    <property type="evidence" value="ECO:0007669"/>
    <property type="project" value="TreeGrafter"/>
</dbReference>
<keyword evidence="7" id="KW-1185">Reference proteome</keyword>
<comment type="pathway">
    <text evidence="1">Protein modification; protein ubiquitination.</text>
</comment>
<gene>
    <name evidence="6" type="ORF">HXX76_002849</name>
</gene>
<evidence type="ECO:0000256" key="1">
    <source>
        <dbReference type="ARBA" id="ARBA00004906"/>
    </source>
</evidence>
<evidence type="ECO:0000259" key="5">
    <source>
        <dbReference type="PROSITE" id="PS50097"/>
    </source>
</evidence>
<dbReference type="AlphaFoldDB" id="A0A835W9A2"/>
<dbReference type="GO" id="GO:0000151">
    <property type="term" value="C:ubiquitin ligase complex"/>
    <property type="evidence" value="ECO:0007669"/>
    <property type="project" value="TreeGrafter"/>
</dbReference>
<feature type="compositionally biased region" description="Gly residues" evidence="4">
    <location>
        <begin position="498"/>
        <end position="519"/>
    </location>
</feature>
<sequence length="588" mass="60742">MLSIEPLELRMSAGARACQRYFDLSVGPGGDDPARPDKVVEALVWDDWSSSVYFALGHAIMRLVGCEVTLVAGDVEEEGLADGAGPVARLAITAWQSLASDGAGSLFVASGKQLRRIRLPESWQALEDGLGAAGGGGSSEAATGNSAAVEAVVSTLPFAAPADVEALTFAPPGPARGPDTDATCSGSGNSGAADSGGGCGGGSDGGWLVFTTRTALYRLPLPLPATVTAPPVPGLFDLSIVPQPLAGAEGQRGTRDGRGGAARFDHTDAVKADGAGNLYTVETWSRRVRRVLPDGAVTTLLPDISEQFYQLAILPNGHAALVSDRELRLVNLGLQPLLPRPSAAGAAARQPPPRSLRADLGALLDAQPDGTSDLAICVGERRFHVHRAILSARCDYFRQRLAGDAFEDARAAELELPDADPEAFALLLRWLYTGDAQVPDDRARAVAELADRLLLPDLCAAAQTAVAASVSADTVVDCLLWAWRYCESRGNGDADACGGDGGSSRHSGGGGGSSSCTGGRAGGGDGGFGRLLGRLKRWYVCHHERVAAQAGDSRTRLAAAAPHLMVELVDAVLARGGRGGLQRPGSPE</sequence>
<feature type="domain" description="BTB" evidence="5">
    <location>
        <begin position="372"/>
        <end position="440"/>
    </location>
</feature>
<proteinExistence type="predicted"/>
<dbReference type="Pfam" id="PF00651">
    <property type="entry name" value="BTB"/>
    <property type="match status" value="1"/>
</dbReference>
<evidence type="ECO:0000256" key="2">
    <source>
        <dbReference type="ARBA" id="ARBA00022737"/>
    </source>
</evidence>
<accession>A0A835W9A2</accession>
<feature type="region of interest" description="Disordered" evidence="4">
    <location>
        <begin position="172"/>
        <end position="198"/>
    </location>
</feature>
<keyword evidence="3" id="KW-0040">ANK repeat</keyword>
<dbReference type="OrthoDB" id="542113at2759"/>
<dbReference type="SUPFAM" id="SSF54695">
    <property type="entry name" value="POZ domain"/>
    <property type="match status" value="1"/>
</dbReference>